<evidence type="ECO:0000313" key="3">
    <source>
        <dbReference type="Proteomes" id="UP000267081"/>
    </source>
</evidence>
<keyword evidence="1" id="KW-1133">Transmembrane helix</keyword>
<sequence>MSPSDEPGSTNYLLGRIDGKIDRLDEKLDSQGQTLAGHAERLVAVERDVRDLKTARASDQQQRDGGMSAMKVAIVAAVTSGLIGGGFTVIQAVTKS</sequence>
<dbReference type="EMBL" id="RSEC01000032">
    <property type="protein sequence ID" value="RSD22015.1"/>
    <property type="molecule type" value="Genomic_DNA"/>
</dbReference>
<organism evidence="2 3">
    <name type="scientific">Amycolatopsis eburnea</name>
    <dbReference type="NCBI Taxonomy" id="2267691"/>
    <lineage>
        <taxon>Bacteria</taxon>
        <taxon>Bacillati</taxon>
        <taxon>Actinomycetota</taxon>
        <taxon>Actinomycetes</taxon>
        <taxon>Pseudonocardiales</taxon>
        <taxon>Pseudonocardiaceae</taxon>
        <taxon>Amycolatopsis</taxon>
    </lineage>
</organism>
<evidence type="ECO:0000313" key="2">
    <source>
        <dbReference type="EMBL" id="RSD22015.1"/>
    </source>
</evidence>
<evidence type="ECO:0000256" key="1">
    <source>
        <dbReference type="SAM" id="Phobius"/>
    </source>
</evidence>
<dbReference type="Proteomes" id="UP000267081">
    <property type="component" value="Unassembled WGS sequence"/>
</dbReference>
<name>A0A3R9E3M1_9PSEU</name>
<accession>A0A3R9E3M1</accession>
<protein>
    <submittedName>
        <fullName evidence="2">Uncharacterized protein</fullName>
    </submittedName>
</protein>
<keyword evidence="1" id="KW-0812">Transmembrane</keyword>
<comment type="caution">
    <text evidence="2">The sequence shown here is derived from an EMBL/GenBank/DDBJ whole genome shotgun (WGS) entry which is preliminary data.</text>
</comment>
<dbReference type="OrthoDB" id="9967647at2"/>
<proteinExistence type="predicted"/>
<keyword evidence="1" id="KW-0472">Membrane</keyword>
<keyword evidence="3" id="KW-1185">Reference proteome</keyword>
<gene>
    <name evidence="2" type="ORF">EIY87_09370</name>
</gene>
<dbReference type="AlphaFoldDB" id="A0A3R9E3M1"/>
<dbReference type="RefSeq" id="WP_125307265.1">
    <property type="nucleotide sequence ID" value="NZ_RSEC01000032.1"/>
</dbReference>
<feature type="transmembrane region" description="Helical" evidence="1">
    <location>
        <begin position="72"/>
        <end position="93"/>
    </location>
</feature>
<reference evidence="2 3" key="1">
    <citation type="submission" date="2018-12" db="EMBL/GenBank/DDBJ databases">
        <title>Amycolatopsis eburnea sp. nov. actinomycete associate with arbuscular mycorrhiza fungal spore.</title>
        <authorList>
            <person name="Lumyong S."/>
            <person name="Chaiya L."/>
        </authorList>
    </citation>
    <scope>NUCLEOTIDE SEQUENCE [LARGE SCALE GENOMIC DNA]</scope>
    <source>
        <strain evidence="2 3">GLM-1</strain>
    </source>
</reference>